<evidence type="ECO:0000313" key="1">
    <source>
        <dbReference type="EMBL" id="GAA4493692.1"/>
    </source>
</evidence>
<keyword evidence="2" id="KW-1185">Reference proteome</keyword>
<reference evidence="2" key="1">
    <citation type="journal article" date="2019" name="Int. J. Syst. Evol. Microbiol.">
        <title>The Global Catalogue of Microorganisms (GCM) 10K type strain sequencing project: providing services to taxonomists for standard genome sequencing and annotation.</title>
        <authorList>
            <consortium name="The Broad Institute Genomics Platform"/>
            <consortium name="The Broad Institute Genome Sequencing Center for Infectious Disease"/>
            <person name="Wu L."/>
            <person name="Ma J."/>
        </authorList>
    </citation>
    <scope>NUCLEOTIDE SEQUENCE [LARGE SCALE GENOMIC DNA]</scope>
    <source>
        <strain evidence="2">JCM 17841</strain>
    </source>
</reference>
<evidence type="ECO:0000313" key="2">
    <source>
        <dbReference type="Proteomes" id="UP001501243"/>
    </source>
</evidence>
<dbReference type="EMBL" id="BAABGQ010000003">
    <property type="protein sequence ID" value="GAA4493692.1"/>
    <property type="molecule type" value="Genomic_DNA"/>
</dbReference>
<name>A0ABP8PYX4_9BACT</name>
<dbReference type="Gene3D" id="3.90.1570.30">
    <property type="match status" value="1"/>
</dbReference>
<comment type="caution">
    <text evidence="1">The sequence shown here is derived from an EMBL/GenBank/DDBJ whole genome shotgun (WGS) entry which is preliminary data.</text>
</comment>
<evidence type="ECO:0008006" key="3">
    <source>
        <dbReference type="Google" id="ProtNLM"/>
    </source>
</evidence>
<gene>
    <name evidence="1" type="ORF">GCM10023172_02590</name>
</gene>
<protein>
    <recommendedName>
        <fullName evidence="3">Type I restriction enzyme R protein N-terminal domain-containing protein</fullName>
    </recommendedName>
</protein>
<sequence>MPLPSPLATLINTLADVCQQARQHQSLLSKNEAATRSALIDPVLRALGWDTADVRMVEPEHTVQNKQSLDYVLRSRSGTIQAVIEAKRLGEPLDRLGHVGALIGYAFSLKPTAFFITDGLHWHCYSPAHSHYEPTVSLHLTEDALLPAALQLLQLLDAAHGGYGLPQVLTIQSTPLTSPVPVAKSGKVRHEKPSTERAVLVGKSFTELAFLNTLALMPGQKPTSLRLPDGSVRLIKTWKDILLEVCRFLLLHHKHLTLPLPDKAGKKTYLFSFNKPLKGSSVSASYQGKPIFIYTNYSAKDHLANAIYIEALLPADVRRQKVAVAF</sequence>
<organism evidence="1 2">
    <name type="scientific">Hymenobacter ginsengisoli</name>
    <dbReference type="NCBI Taxonomy" id="1051626"/>
    <lineage>
        <taxon>Bacteria</taxon>
        <taxon>Pseudomonadati</taxon>
        <taxon>Bacteroidota</taxon>
        <taxon>Cytophagia</taxon>
        <taxon>Cytophagales</taxon>
        <taxon>Hymenobacteraceae</taxon>
        <taxon>Hymenobacter</taxon>
    </lineage>
</organism>
<dbReference type="Proteomes" id="UP001501243">
    <property type="component" value="Unassembled WGS sequence"/>
</dbReference>
<proteinExistence type="predicted"/>
<accession>A0ABP8PYX4</accession>